<dbReference type="EMBL" id="JANBVN010000013">
    <property type="protein sequence ID" value="KAJ9162237.1"/>
    <property type="molecule type" value="Genomic_DNA"/>
</dbReference>
<evidence type="ECO:0000313" key="2">
    <source>
        <dbReference type="EMBL" id="KAJ9162237.1"/>
    </source>
</evidence>
<dbReference type="SUPFAM" id="SSF47954">
    <property type="entry name" value="Cyclin-like"/>
    <property type="match status" value="1"/>
</dbReference>
<feature type="region of interest" description="Disordered" evidence="1">
    <location>
        <begin position="306"/>
        <end position="327"/>
    </location>
</feature>
<protein>
    <recommendedName>
        <fullName evidence="4">Cyclin N-terminal domain-containing protein</fullName>
    </recommendedName>
</protein>
<dbReference type="AlphaFoldDB" id="A0AA38SIC8"/>
<proteinExistence type="predicted"/>
<evidence type="ECO:0000313" key="3">
    <source>
        <dbReference type="Proteomes" id="UP001174691"/>
    </source>
</evidence>
<gene>
    <name evidence="2" type="ORF">NKR19_g1477</name>
</gene>
<keyword evidence="3" id="KW-1185">Reference proteome</keyword>
<name>A0AA38SIC8_9PEZI</name>
<accession>A0AA38SIC8</accession>
<reference evidence="2" key="1">
    <citation type="submission" date="2022-07" db="EMBL/GenBank/DDBJ databases">
        <title>Fungi with potential for degradation of polypropylene.</title>
        <authorList>
            <person name="Gostincar C."/>
        </authorList>
    </citation>
    <scope>NUCLEOTIDE SEQUENCE</scope>
    <source>
        <strain evidence="2">EXF-13287</strain>
    </source>
</reference>
<dbReference type="Proteomes" id="UP001174691">
    <property type="component" value="Unassembled WGS sequence"/>
</dbReference>
<evidence type="ECO:0008006" key="4">
    <source>
        <dbReference type="Google" id="ProtNLM"/>
    </source>
</evidence>
<feature type="compositionally biased region" description="Polar residues" evidence="1">
    <location>
        <begin position="231"/>
        <end position="243"/>
    </location>
</feature>
<feature type="region of interest" description="Disordered" evidence="1">
    <location>
        <begin position="227"/>
        <end position="246"/>
    </location>
</feature>
<comment type="caution">
    <text evidence="2">The sequence shown here is derived from an EMBL/GenBank/DDBJ whole genome shotgun (WGS) entry which is preliminary data.</text>
</comment>
<dbReference type="Gene3D" id="1.10.472.10">
    <property type="entry name" value="Cyclin-like"/>
    <property type="match status" value="1"/>
</dbReference>
<organism evidence="2 3">
    <name type="scientific">Coniochaeta hoffmannii</name>
    <dbReference type="NCBI Taxonomy" id="91930"/>
    <lineage>
        <taxon>Eukaryota</taxon>
        <taxon>Fungi</taxon>
        <taxon>Dikarya</taxon>
        <taxon>Ascomycota</taxon>
        <taxon>Pezizomycotina</taxon>
        <taxon>Sordariomycetes</taxon>
        <taxon>Sordariomycetidae</taxon>
        <taxon>Coniochaetales</taxon>
        <taxon>Coniochaetaceae</taxon>
        <taxon>Coniochaeta</taxon>
    </lineage>
</organism>
<feature type="compositionally biased region" description="Low complexity" evidence="1">
    <location>
        <begin position="306"/>
        <end position="315"/>
    </location>
</feature>
<evidence type="ECO:0000256" key="1">
    <source>
        <dbReference type="SAM" id="MobiDB-lite"/>
    </source>
</evidence>
<sequence>MADAKHSHDTYDDEFDLDEEYFSRTYQPLSNLPTPPPSCRDSVASLSPRGLIEQDELLQSALLGPAVHLVNLIPPKASLAAPSVPTVHEILARANLPAEIIALAVCILDSLNSKFSQNWRQFCPLARGLEKGTATSAFHIDAVRPEVIVLASLIVAVKFLEDYQEPTHHYASNWANDLWTCEQINFTERCIMESLGYRIMPLWDRNLIQDALADMERAGRQANLERRRFDSVTSTRSQQTTGARRTVPGLADLLTPAETPKFERAAWGGGVDDSGAGGAFQAAGGCGLDPLLTPPRGELMNGFPFPSASATPPAEAESDENGLLFMG</sequence>
<dbReference type="InterPro" id="IPR036915">
    <property type="entry name" value="Cyclin-like_sf"/>
</dbReference>